<dbReference type="Gene3D" id="3.30.43.10">
    <property type="entry name" value="Uridine Diphospho-n-acetylenolpyruvylglucosamine Reductase, domain 2"/>
    <property type="match status" value="1"/>
</dbReference>
<protein>
    <recommendedName>
        <fullName evidence="8">FAD-binding PCMH-type domain-containing protein</fullName>
    </recommendedName>
</protein>
<evidence type="ECO:0000256" key="4">
    <source>
        <dbReference type="ARBA" id="ARBA00022729"/>
    </source>
</evidence>
<dbReference type="EMBL" id="FN596248">
    <property type="protein sequence ID" value="CCB58018.1"/>
    <property type="molecule type" value="Genomic_DNA"/>
</dbReference>
<dbReference type="GO" id="GO:0016491">
    <property type="term" value="F:oxidoreductase activity"/>
    <property type="evidence" value="ECO:0007669"/>
    <property type="project" value="InterPro"/>
</dbReference>
<dbReference type="InParanoid" id="F6HTK8"/>
<sequence>MENRLILLYFLSTKTDPKTSLALIKIKIHGFSFHVKTSEYEVVILRSTTLSLDQYKRECLSKHSSPFDQASSIVYAQTNSSFTNVLQSYIRNQRFNAFSTPKPLIIVTPSDESQVQAAIICSRDIGIQLRIRSGGHDYDGLSYVSDVPFFILDMFNLRSINVNITDETAWVQAGATLGELYYKIWEKSRVHGFPAGVCPTVGVGGHLSGGGYGNMLRRYGLSIDHIVDAQIVNVNGYILDRKSMGEDLFWAIRGGGGASFGVILSYKVKLVRVPEIVTVFRVEKTLAQNATDIVYQWQHITDKIDNDLFTRLLLQPITVKSDNGSAKTVRVTFISLFLGDSTRLISVMNKDFPELGLKKEDCMEMSWIESVLYWANFDNGTSVDVLLNRTSDSVNFLKRKSDYVQKPISRDDLEGLWKKIIELGKPGMVFNSYGGRMSEIPASETPFPHRAGNIFKIQYSVSWHDEGAEADKEHMNLIRELYSYMTPLVSKTPRGAYLNYRDVDIGISHNGKDSYQEGKVYGVQYFMNNFDRLVKVKTAVDPQNFFRVLALV</sequence>
<evidence type="ECO:0000313" key="9">
    <source>
        <dbReference type="EMBL" id="CCB58018.1"/>
    </source>
</evidence>
<keyword evidence="6" id="KW-1015">Disulfide bond</keyword>
<accession>F6HTK8</accession>
<evidence type="ECO:0000313" key="10">
    <source>
        <dbReference type="Proteomes" id="UP000009183"/>
    </source>
</evidence>
<evidence type="ECO:0000256" key="7">
    <source>
        <dbReference type="ARBA" id="ARBA00023180"/>
    </source>
</evidence>
<keyword evidence="7" id="KW-0325">Glycoprotein</keyword>
<gene>
    <name evidence="9" type="ordered locus">VIT_03s0017g01420</name>
</gene>
<dbReference type="Proteomes" id="UP000009183">
    <property type="component" value="Chromosome 3"/>
</dbReference>
<dbReference type="InterPro" id="IPR036318">
    <property type="entry name" value="FAD-bd_PCMH-like_sf"/>
</dbReference>
<dbReference type="PROSITE" id="PS51387">
    <property type="entry name" value="FAD_PCMH"/>
    <property type="match status" value="1"/>
</dbReference>
<dbReference type="ExpressionAtlas" id="F6HTK8">
    <property type="expression patterns" value="baseline and differential"/>
</dbReference>
<proteinExistence type="inferred from homology"/>
<dbReference type="Gene3D" id="3.30.465.10">
    <property type="match status" value="1"/>
</dbReference>
<dbReference type="Pfam" id="PF01565">
    <property type="entry name" value="FAD_binding_4"/>
    <property type="match status" value="1"/>
</dbReference>
<dbReference type="FunCoup" id="F6HTK8">
    <property type="interactions" value="84"/>
</dbReference>
<dbReference type="PaxDb" id="29760-VIT_03s0017g01420.t01"/>
<dbReference type="Pfam" id="PF08031">
    <property type="entry name" value="BBE"/>
    <property type="match status" value="1"/>
</dbReference>
<dbReference type="SUPFAM" id="SSF56176">
    <property type="entry name" value="FAD-binding/transporter-associated domain-like"/>
    <property type="match status" value="1"/>
</dbReference>
<evidence type="ECO:0000256" key="6">
    <source>
        <dbReference type="ARBA" id="ARBA00023157"/>
    </source>
</evidence>
<keyword evidence="10" id="KW-1185">Reference proteome</keyword>
<dbReference type="AlphaFoldDB" id="F6HTK8"/>
<dbReference type="InterPro" id="IPR006094">
    <property type="entry name" value="Oxid_FAD_bind_N"/>
</dbReference>
<dbReference type="InterPro" id="IPR012951">
    <property type="entry name" value="BBE"/>
</dbReference>
<organism evidence="9 10">
    <name type="scientific">Vitis vinifera</name>
    <name type="common">Grape</name>
    <dbReference type="NCBI Taxonomy" id="29760"/>
    <lineage>
        <taxon>Eukaryota</taxon>
        <taxon>Viridiplantae</taxon>
        <taxon>Streptophyta</taxon>
        <taxon>Embryophyta</taxon>
        <taxon>Tracheophyta</taxon>
        <taxon>Spermatophyta</taxon>
        <taxon>Magnoliopsida</taxon>
        <taxon>eudicotyledons</taxon>
        <taxon>Gunneridae</taxon>
        <taxon>Pentapetalae</taxon>
        <taxon>rosids</taxon>
        <taxon>Vitales</taxon>
        <taxon>Vitaceae</taxon>
        <taxon>Viteae</taxon>
        <taxon>Vitis</taxon>
    </lineage>
</organism>
<evidence type="ECO:0000256" key="3">
    <source>
        <dbReference type="ARBA" id="ARBA00022630"/>
    </source>
</evidence>
<dbReference type="FunFam" id="3.30.43.10:FF:000004">
    <property type="entry name" value="Berberine bridge enzyme-like 15"/>
    <property type="match status" value="1"/>
</dbReference>
<reference evidence="10" key="1">
    <citation type="journal article" date="2007" name="Nature">
        <title>The grapevine genome sequence suggests ancestral hexaploidization in major angiosperm phyla.</title>
        <authorList>
            <consortium name="The French-Italian Public Consortium for Grapevine Genome Characterization."/>
            <person name="Jaillon O."/>
            <person name="Aury J.-M."/>
            <person name="Noel B."/>
            <person name="Policriti A."/>
            <person name="Clepet C."/>
            <person name="Casagrande A."/>
            <person name="Choisne N."/>
            <person name="Aubourg S."/>
            <person name="Vitulo N."/>
            <person name="Jubin C."/>
            <person name="Vezzi A."/>
            <person name="Legeai F."/>
            <person name="Hugueney P."/>
            <person name="Dasilva C."/>
            <person name="Horner D."/>
            <person name="Mica E."/>
            <person name="Jublot D."/>
            <person name="Poulain J."/>
            <person name="Bruyere C."/>
            <person name="Billault A."/>
            <person name="Segurens B."/>
            <person name="Gouyvenoux M."/>
            <person name="Ugarte E."/>
            <person name="Cattonaro F."/>
            <person name="Anthouard V."/>
            <person name="Vico V."/>
            <person name="Del Fabbro C."/>
            <person name="Alaux M."/>
            <person name="Di Gaspero G."/>
            <person name="Dumas V."/>
            <person name="Felice N."/>
            <person name="Paillard S."/>
            <person name="Juman I."/>
            <person name="Moroldo M."/>
            <person name="Scalabrin S."/>
            <person name="Canaguier A."/>
            <person name="Le Clainche I."/>
            <person name="Malacrida G."/>
            <person name="Durand E."/>
            <person name="Pesole G."/>
            <person name="Laucou V."/>
            <person name="Chatelet P."/>
            <person name="Merdinoglu D."/>
            <person name="Delledonne M."/>
            <person name="Pezzotti M."/>
            <person name="Lecharny A."/>
            <person name="Scarpelli C."/>
            <person name="Artiguenave F."/>
            <person name="Pe M.E."/>
            <person name="Valle G."/>
            <person name="Morgante M."/>
            <person name="Caboche M."/>
            <person name="Adam-Blondon A.-F."/>
            <person name="Weissenbach J."/>
            <person name="Quetier F."/>
            <person name="Wincker P."/>
        </authorList>
    </citation>
    <scope>NUCLEOTIDE SEQUENCE [LARGE SCALE GENOMIC DNA]</scope>
    <source>
        <strain evidence="10">cv. Pinot noir / PN40024</strain>
    </source>
</reference>
<dbReference type="GO" id="GO:0071949">
    <property type="term" value="F:FAD binding"/>
    <property type="evidence" value="ECO:0007669"/>
    <property type="project" value="InterPro"/>
</dbReference>
<evidence type="ECO:0000256" key="2">
    <source>
        <dbReference type="ARBA" id="ARBA00005466"/>
    </source>
</evidence>
<comment type="cofactor">
    <cofactor evidence="1">
        <name>FAD</name>
        <dbReference type="ChEBI" id="CHEBI:57692"/>
    </cofactor>
</comment>
<dbReference type="InterPro" id="IPR016169">
    <property type="entry name" value="FAD-bd_PCMH_sub2"/>
</dbReference>
<dbReference type="SMR" id="F6HTK8"/>
<dbReference type="PANTHER" id="PTHR32448">
    <property type="entry name" value="OS08G0158400 PROTEIN"/>
    <property type="match status" value="1"/>
</dbReference>
<dbReference type="Gene3D" id="3.40.462.20">
    <property type="match status" value="1"/>
</dbReference>
<keyword evidence="5" id="KW-0274">FAD</keyword>
<evidence type="ECO:0000256" key="1">
    <source>
        <dbReference type="ARBA" id="ARBA00001974"/>
    </source>
</evidence>
<evidence type="ECO:0000259" key="8">
    <source>
        <dbReference type="PROSITE" id="PS51387"/>
    </source>
</evidence>
<dbReference type="eggNOG" id="ENOG502QVGN">
    <property type="taxonomic scope" value="Eukaryota"/>
</dbReference>
<evidence type="ECO:0000256" key="5">
    <source>
        <dbReference type="ARBA" id="ARBA00022827"/>
    </source>
</evidence>
<dbReference type="InterPro" id="IPR016167">
    <property type="entry name" value="FAD-bd_PCMH_sub1"/>
</dbReference>
<comment type="similarity">
    <text evidence="2">Belongs to the oxygen-dependent FAD-linked oxidoreductase family.</text>
</comment>
<feature type="domain" description="FAD-binding PCMH-type" evidence="8">
    <location>
        <begin position="99"/>
        <end position="273"/>
    </location>
</feature>
<dbReference type="InterPro" id="IPR016166">
    <property type="entry name" value="FAD-bd_PCMH"/>
</dbReference>
<dbReference type="HOGENOM" id="CLU_018354_6_0_1"/>
<keyword evidence="4" id="KW-0732">Signal</keyword>
<keyword evidence="3" id="KW-0285">Flavoprotein</keyword>
<name>F6HTK8_VITVI</name>